<gene>
    <name evidence="1" type="ORF">KIN20_008419</name>
</gene>
<comment type="caution">
    <text evidence="1">The sequence shown here is derived from an EMBL/GenBank/DDBJ whole genome shotgun (WGS) entry which is preliminary data.</text>
</comment>
<evidence type="ECO:0000313" key="2">
    <source>
        <dbReference type="Proteomes" id="UP001196413"/>
    </source>
</evidence>
<dbReference type="Proteomes" id="UP001196413">
    <property type="component" value="Unassembled WGS sequence"/>
</dbReference>
<dbReference type="AlphaFoldDB" id="A0AAD5QHH6"/>
<evidence type="ECO:0000313" key="1">
    <source>
        <dbReference type="EMBL" id="KAJ1352213.1"/>
    </source>
</evidence>
<dbReference type="EMBL" id="JAHQIW010001335">
    <property type="protein sequence ID" value="KAJ1352213.1"/>
    <property type="molecule type" value="Genomic_DNA"/>
</dbReference>
<accession>A0AAD5QHH6</accession>
<keyword evidence="2" id="KW-1185">Reference proteome</keyword>
<name>A0AAD5QHH6_PARTN</name>
<proteinExistence type="predicted"/>
<organism evidence="1 2">
    <name type="scientific">Parelaphostrongylus tenuis</name>
    <name type="common">Meningeal worm</name>
    <dbReference type="NCBI Taxonomy" id="148309"/>
    <lineage>
        <taxon>Eukaryota</taxon>
        <taxon>Metazoa</taxon>
        <taxon>Ecdysozoa</taxon>
        <taxon>Nematoda</taxon>
        <taxon>Chromadorea</taxon>
        <taxon>Rhabditida</taxon>
        <taxon>Rhabditina</taxon>
        <taxon>Rhabditomorpha</taxon>
        <taxon>Strongyloidea</taxon>
        <taxon>Metastrongylidae</taxon>
        <taxon>Parelaphostrongylus</taxon>
    </lineage>
</organism>
<sequence length="103" mass="11383">MSALLVIDGPSDRRYLCLAWRTVATGAQDMHSRTSDNASQGRIQRCIFGGPIDDERRRNHPRLRKLDSNNATLPLSQGVVFPPNSGVDSMQEHVMRANPGILA</sequence>
<protein>
    <submittedName>
        <fullName evidence="1">Uncharacterized protein</fullName>
    </submittedName>
</protein>
<reference evidence="1" key="1">
    <citation type="submission" date="2021-06" db="EMBL/GenBank/DDBJ databases">
        <title>Parelaphostrongylus tenuis whole genome reference sequence.</title>
        <authorList>
            <person name="Garwood T.J."/>
            <person name="Larsen P.A."/>
            <person name="Fountain-Jones N.M."/>
            <person name="Garbe J.R."/>
            <person name="Macchietto M.G."/>
            <person name="Kania S.A."/>
            <person name="Gerhold R.W."/>
            <person name="Richards J.E."/>
            <person name="Wolf T.M."/>
        </authorList>
    </citation>
    <scope>NUCLEOTIDE SEQUENCE</scope>
    <source>
        <strain evidence="1">MNPRO001-30</strain>
        <tissue evidence="1">Meninges</tissue>
    </source>
</reference>